<dbReference type="GO" id="GO:0004222">
    <property type="term" value="F:metalloendopeptidase activity"/>
    <property type="evidence" value="ECO:0007669"/>
    <property type="project" value="TreeGrafter"/>
</dbReference>
<dbReference type="SUPFAM" id="SSF47090">
    <property type="entry name" value="PGBD-like"/>
    <property type="match status" value="1"/>
</dbReference>
<dbReference type="GO" id="GO:0030198">
    <property type="term" value="P:extracellular matrix organization"/>
    <property type="evidence" value="ECO:0007669"/>
    <property type="project" value="TreeGrafter"/>
</dbReference>
<reference evidence="2 3" key="1">
    <citation type="journal article" date="2018" name="Mol. Plant">
        <title>The genome of Artemisia annua provides insight into the evolution of Asteraceae family and artemisinin biosynthesis.</title>
        <authorList>
            <person name="Shen Q."/>
            <person name="Zhang L."/>
            <person name="Liao Z."/>
            <person name="Wang S."/>
            <person name="Yan T."/>
            <person name="Shi P."/>
            <person name="Liu M."/>
            <person name="Fu X."/>
            <person name="Pan Q."/>
            <person name="Wang Y."/>
            <person name="Lv Z."/>
            <person name="Lu X."/>
            <person name="Zhang F."/>
            <person name="Jiang W."/>
            <person name="Ma Y."/>
            <person name="Chen M."/>
            <person name="Hao X."/>
            <person name="Li L."/>
            <person name="Tang Y."/>
            <person name="Lv G."/>
            <person name="Zhou Y."/>
            <person name="Sun X."/>
            <person name="Brodelius P.E."/>
            <person name="Rose J.K.C."/>
            <person name="Tang K."/>
        </authorList>
    </citation>
    <scope>NUCLEOTIDE SEQUENCE [LARGE SCALE GENOMIC DNA]</scope>
    <source>
        <strain evidence="3">cv. Huhao1</strain>
        <tissue evidence="2">Leaf</tissue>
    </source>
</reference>
<dbReference type="Gene3D" id="1.10.101.10">
    <property type="entry name" value="PGBD-like superfamily/PGBD"/>
    <property type="match status" value="1"/>
</dbReference>
<dbReference type="EMBL" id="PKPP01007254">
    <property type="protein sequence ID" value="PWA53918.1"/>
    <property type="molecule type" value="Genomic_DNA"/>
</dbReference>
<dbReference type="InterPro" id="IPR036366">
    <property type="entry name" value="PGBDSf"/>
</dbReference>
<protein>
    <submittedName>
        <fullName evidence="2">Peptidase M10A, Metallopeptidase, catalytic domain protein</fullName>
    </submittedName>
</protein>
<dbReference type="PANTHER" id="PTHR10201:SF321">
    <property type="entry name" value="METALLOENDOPROTEINASE 4-MMP"/>
    <property type="match status" value="1"/>
</dbReference>
<organism evidence="2 3">
    <name type="scientific">Artemisia annua</name>
    <name type="common">Sweet wormwood</name>
    <dbReference type="NCBI Taxonomy" id="35608"/>
    <lineage>
        <taxon>Eukaryota</taxon>
        <taxon>Viridiplantae</taxon>
        <taxon>Streptophyta</taxon>
        <taxon>Embryophyta</taxon>
        <taxon>Tracheophyta</taxon>
        <taxon>Spermatophyta</taxon>
        <taxon>Magnoliopsida</taxon>
        <taxon>eudicotyledons</taxon>
        <taxon>Gunneridae</taxon>
        <taxon>Pentapetalae</taxon>
        <taxon>asterids</taxon>
        <taxon>campanulids</taxon>
        <taxon>Asterales</taxon>
        <taxon>Asteraceae</taxon>
        <taxon>Asteroideae</taxon>
        <taxon>Anthemideae</taxon>
        <taxon>Artemisiinae</taxon>
        <taxon>Artemisia</taxon>
    </lineage>
</organism>
<dbReference type="AlphaFoldDB" id="A0A2U1LY35"/>
<dbReference type="GO" id="GO:0030574">
    <property type="term" value="P:collagen catabolic process"/>
    <property type="evidence" value="ECO:0007669"/>
    <property type="project" value="TreeGrafter"/>
</dbReference>
<dbReference type="InterPro" id="IPR002477">
    <property type="entry name" value="Peptidoglycan-bd-like"/>
</dbReference>
<dbReference type="OrthoDB" id="406838at2759"/>
<sequence>MSELKKYFHRFGYLQIPQENFTDVFDDDFESAIVNYQKKLGLIVTGKLDTSTVTQIISPRCGFYKLTTLPVLHSSNSLSSIGSNKICARPLSSDWNSYGVSRVIWVCPPDIIWSGLTVYLVSVFGLDYASLDAFWFVNGFLFRSFGTCFFPDSITGGAVSSRRQA</sequence>
<dbReference type="Pfam" id="PF01471">
    <property type="entry name" value="PG_binding_1"/>
    <property type="match status" value="1"/>
</dbReference>
<evidence type="ECO:0000313" key="3">
    <source>
        <dbReference type="Proteomes" id="UP000245207"/>
    </source>
</evidence>
<keyword evidence="3" id="KW-1185">Reference proteome</keyword>
<proteinExistence type="predicted"/>
<feature type="domain" description="Peptidoglycan binding-like" evidence="1">
    <location>
        <begin position="2"/>
        <end position="55"/>
    </location>
</feature>
<evidence type="ECO:0000259" key="1">
    <source>
        <dbReference type="Pfam" id="PF01471"/>
    </source>
</evidence>
<comment type="caution">
    <text evidence="2">The sequence shown here is derived from an EMBL/GenBank/DDBJ whole genome shotgun (WGS) entry which is preliminary data.</text>
</comment>
<dbReference type="Proteomes" id="UP000245207">
    <property type="component" value="Unassembled WGS sequence"/>
</dbReference>
<accession>A0A2U1LY35</accession>
<name>A0A2U1LY35_ARTAN</name>
<dbReference type="PANTHER" id="PTHR10201">
    <property type="entry name" value="MATRIX METALLOPROTEINASE"/>
    <property type="match status" value="1"/>
</dbReference>
<evidence type="ECO:0000313" key="2">
    <source>
        <dbReference type="EMBL" id="PWA53918.1"/>
    </source>
</evidence>
<dbReference type="STRING" id="35608.A0A2U1LY35"/>
<gene>
    <name evidence="2" type="ORF">CTI12_AA440700</name>
</gene>
<dbReference type="InterPro" id="IPR036365">
    <property type="entry name" value="PGBD-like_sf"/>
</dbReference>